<dbReference type="AlphaFoldDB" id="A0ABD3NWU8"/>
<evidence type="ECO:0000313" key="3">
    <source>
        <dbReference type="EMBL" id="KAL3779936.1"/>
    </source>
</evidence>
<dbReference type="Gene3D" id="3.30.40.10">
    <property type="entry name" value="Zinc/RING finger domain, C3HC4 (zinc finger)"/>
    <property type="match status" value="1"/>
</dbReference>
<evidence type="ECO:0000256" key="1">
    <source>
        <dbReference type="PROSITE-ProRule" id="PRU00175"/>
    </source>
</evidence>
<dbReference type="Proteomes" id="UP001516023">
    <property type="component" value="Unassembled WGS sequence"/>
</dbReference>
<keyword evidence="1" id="KW-0863">Zinc-finger</keyword>
<organism evidence="3 4">
    <name type="scientific">Cyclotella cryptica</name>
    <dbReference type="NCBI Taxonomy" id="29204"/>
    <lineage>
        <taxon>Eukaryota</taxon>
        <taxon>Sar</taxon>
        <taxon>Stramenopiles</taxon>
        <taxon>Ochrophyta</taxon>
        <taxon>Bacillariophyta</taxon>
        <taxon>Coscinodiscophyceae</taxon>
        <taxon>Thalassiosirophycidae</taxon>
        <taxon>Stephanodiscales</taxon>
        <taxon>Stephanodiscaceae</taxon>
        <taxon>Cyclotella</taxon>
    </lineage>
</organism>
<dbReference type="Pfam" id="PF13920">
    <property type="entry name" value="zf-C3HC4_3"/>
    <property type="match status" value="1"/>
</dbReference>
<keyword evidence="1" id="KW-0862">Zinc</keyword>
<proteinExistence type="predicted"/>
<accession>A0ABD3NWU8</accession>
<gene>
    <name evidence="3" type="ORF">HJC23_005433</name>
</gene>
<evidence type="ECO:0000259" key="2">
    <source>
        <dbReference type="PROSITE" id="PS50089"/>
    </source>
</evidence>
<comment type="caution">
    <text evidence="3">The sequence shown here is derived from an EMBL/GenBank/DDBJ whole genome shotgun (WGS) entry which is preliminary data.</text>
</comment>
<dbReference type="CDD" id="cd16649">
    <property type="entry name" value="mRING-HC-C3HC5_CGRF1-like"/>
    <property type="match status" value="1"/>
</dbReference>
<dbReference type="InterPro" id="IPR001841">
    <property type="entry name" value="Znf_RING"/>
</dbReference>
<keyword evidence="4" id="KW-1185">Reference proteome</keyword>
<evidence type="ECO:0000313" key="4">
    <source>
        <dbReference type="Proteomes" id="UP001516023"/>
    </source>
</evidence>
<dbReference type="EMBL" id="JABMIG020000369">
    <property type="protein sequence ID" value="KAL3779936.1"/>
    <property type="molecule type" value="Genomic_DNA"/>
</dbReference>
<sequence length="226" mass="24672">MYCTGLYPNYALGSPHSIGIRNNQACQDHGPNANQTALGGPRARLKRTLDRLSNDPKRHSLRTLTATFLSTWHVMGGQPPPYIIRALIEAHPNSLRMENKAGGIPWSWPRSITVPMVASSWAFLTCARPGASIVANNSLQHQLTACSHLFSQHPPKQLYHTSPHCVVCLESPVSIALIPCGHLCLCIDCVQTAVIIRGVCPVDRCEVESLYKVREDGDSGAMLEAS</sequence>
<name>A0ABD3NWU8_9STRA</name>
<reference evidence="3 4" key="1">
    <citation type="journal article" date="2020" name="G3 (Bethesda)">
        <title>Improved Reference Genome for Cyclotella cryptica CCMP332, a Model for Cell Wall Morphogenesis, Salinity Adaptation, and Lipid Production in Diatoms (Bacillariophyta).</title>
        <authorList>
            <person name="Roberts W.R."/>
            <person name="Downey K.M."/>
            <person name="Ruck E.C."/>
            <person name="Traller J.C."/>
            <person name="Alverson A.J."/>
        </authorList>
    </citation>
    <scope>NUCLEOTIDE SEQUENCE [LARGE SCALE GENOMIC DNA]</scope>
    <source>
        <strain evidence="3 4">CCMP332</strain>
    </source>
</reference>
<dbReference type="PROSITE" id="PS50089">
    <property type="entry name" value="ZF_RING_2"/>
    <property type="match status" value="1"/>
</dbReference>
<keyword evidence="1" id="KW-0479">Metal-binding</keyword>
<dbReference type="GO" id="GO:0008270">
    <property type="term" value="F:zinc ion binding"/>
    <property type="evidence" value="ECO:0007669"/>
    <property type="project" value="UniProtKB-KW"/>
</dbReference>
<feature type="domain" description="RING-type" evidence="2">
    <location>
        <begin position="165"/>
        <end position="204"/>
    </location>
</feature>
<protein>
    <recommendedName>
        <fullName evidence="2">RING-type domain-containing protein</fullName>
    </recommendedName>
</protein>
<dbReference type="SUPFAM" id="SSF57850">
    <property type="entry name" value="RING/U-box"/>
    <property type="match status" value="1"/>
</dbReference>
<dbReference type="InterPro" id="IPR013083">
    <property type="entry name" value="Znf_RING/FYVE/PHD"/>
</dbReference>